<reference evidence="3" key="1">
    <citation type="submission" date="2016-10" db="EMBL/GenBank/DDBJ databases">
        <authorList>
            <person name="Varghese N."/>
            <person name="Submissions S."/>
        </authorList>
    </citation>
    <scope>NUCLEOTIDE SEQUENCE [LARGE SCALE GENOMIC DNA]</scope>
    <source>
        <strain evidence="3">DSM 44234</strain>
    </source>
</reference>
<keyword evidence="1" id="KW-0812">Transmembrane</keyword>
<dbReference type="AlphaFoldDB" id="A0A1H4IC56"/>
<sequence length="166" mass="17663">MTDYYQHQYQAPVAGTQSPDDLTLPLYGATFGQALRRFFASYLTSAGRASRSEFWWVALVAAAVSAVGVALIGIGNALTGEEASGAGMIPTIIGVVVLLVSGFIFGIGSICLTIRRLHDINASGWWYLPIFLLGPIPLVGFLVYIAIIVIGVLPSNPSGIRFDARS</sequence>
<proteinExistence type="predicted"/>
<dbReference type="STRING" id="57704.SAMN04489793_0209"/>
<accession>A0A1H4IC56</accession>
<dbReference type="GO" id="GO:0005886">
    <property type="term" value="C:plasma membrane"/>
    <property type="evidence" value="ECO:0007669"/>
    <property type="project" value="TreeGrafter"/>
</dbReference>
<keyword evidence="3" id="KW-1185">Reference proteome</keyword>
<feature type="transmembrane region" description="Helical" evidence="1">
    <location>
        <begin position="126"/>
        <end position="153"/>
    </location>
</feature>
<protein>
    <submittedName>
        <fullName evidence="2">Uncharacterized membrane protein YhaH, DUF805 family</fullName>
    </submittedName>
</protein>
<feature type="transmembrane region" description="Helical" evidence="1">
    <location>
        <begin position="87"/>
        <end position="114"/>
    </location>
</feature>
<dbReference type="PANTHER" id="PTHR34980:SF2">
    <property type="entry name" value="INNER MEMBRANE PROTEIN YHAH-RELATED"/>
    <property type="match status" value="1"/>
</dbReference>
<evidence type="ECO:0000313" key="2">
    <source>
        <dbReference type="EMBL" id="SEB31276.1"/>
    </source>
</evidence>
<evidence type="ECO:0000256" key="1">
    <source>
        <dbReference type="SAM" id="Phobius"/>
    </source>
</evidence>
<dbReference type="PANTHER" id="PTHR34980">
    <property type="entry name" value="INNER MEMBRANE PROTEIN-RELATED-RELATED"/>
    <property type="match status" value="1"/>
</dbReference>
<dbReference type="RefSeq" id="WP_068740269.1">
    <property type="nucleotide sequence ID" value="NZ_FNSA01000001.1"/>
</dbReference>
<gene>
    <name evidence="2" type="ORF">SAMN04489793_0209</name>
</gene>
<organism evidence="2 3">
    <name type="scientific">Tsukamurella tyrosinosolvens</name>
    <dbReference type="NCBI Taxonomy" id="57704"/>
    <lineage>
        <taxon>Bacteria</taxon>
        <taxon>Bacillati</taxon>
        <taxon>Actinomycetota</taxon>
        <taxon>Actinomycetes</taxon>
        <taxon>Mycobacteriales</taxon>
        <taxon>Tsukamurellaceae</taxon>
        <taxon>Tsukamurella</taxon>
    </lineage>
</organism>
<dbReference type="EMBL" id="FNSA01000001">
    <property type="protein sequence ID" value="SEB31276.1"/>
    <property type="molecule type" value="Genomic_DNA"/>
</dbReference>
<feature type="transmembrane region" description="Helical" evidence="1">
    <location>
        <begin position="54"/>
        <end position="75"/>
    </location>
</feature>
<keyword evidence="1" id="KW-0472">Membrane</keyword>
<evidence type="ECO:0000313" key="3">
    <source>
        <dbReference type="Proteomes" id="UP000182241"/>
    </source>
</evidence>
<keyword evidence="1" id="KW-1133">Transmembrane helix</keyword>
<dbReference type="Pfam" id="PF05656">
    <property type="entry name" value="DUF805"/>
    <property type="match status" value="1"/>
</dbReference>
<name>A0A1H4IC56_TSUTY</name>
<dbReference type="OrthoDB" id="9812349at2"/>
<dbReference type="InterPro" id="IPR008523">
    <property type="entry name" value="DUF805"/>
</dbReference>
<dbReference type="Proteomes" id="UP000182241">
    <property type="component" value="Unassembled WGS sequence"/>
</dbReference>